<dbReference type="STRING" id="314225.ELI_10000"/>
<dbReference type="KEGG" id="eli:ELI_10000"/>
<evidence type="ECO:0000256" key="2">
    <source>
        <dbReference type="SAM" id="SignalP"/>
    </source>
</evidence>
<dbReference type="Proteomes" id="UP000008808">
    <property type="component" value="Chromosome"/>
</dbReference>
<dbReference type="OrthoDB" id="7410175at2"/>
<reference evidence="4" key="1">
    <citation type="journal article" date="2009" name="J. Bacteriol.">
        <title>Complete genome sequence of Erythrobacter litoralis HTCC2594.</title>
        <authorList>
            <person name="Oh H.M."/>
            <person name="Giovannoni S.J."/>
            <person name="Ferriera S."/>
            <person name="Johnson J."/>
            <person name="Cho J.C."/>
        </authorList>
    </citation>
    <scope>NUCLEOTIDE SEQUENCE [LARGE SCALE GENOMIC DNA]</scope>
    <source>
        <strain evidence="4">HTCC2594</strain>
    </source>
</reference>
<dbReference type="AlphaFoldDB" id="Q2N899"/>
<dbReference type="EMBL" id="CP000157">
    <property type="protein sequence ID" value="ABC64092.1"/>
    <property type="molecule type" value="Genomic_DNA"/>
</dbReference>
<evidence type="ECO:0000256" key="1">
    <source>
        <dbReference type="SAM" id="MobiDB-lite"/>
    </source>
</evidence>
<keyword evidence="2" id="KW-0732">Signal</keyword>
<feature type="chain" id="PRO_5004212901" description="Lipoprotein" evidence="2">
    <location>
        <begin position="19"/>
        <end position="172"/>
    </location>
</feature>
<feature type="region of interest" description="Disordered" evidence="1">
    <location>
        <begin position="20"/>
        <end position="86"/>
    </location>
</feature>
<evidence type="ECO:0008006" key="5">
    <source>
        <dbReference type="Google" id="ProtNLM"/>
    </source>
</evidence>
<keyword evidence="4" id="KW-1185">Reference proteome</keyword>
<name>Q2N899_ERYLH</name>
<evidence type="ECO:0000313" key="3">
    <source>
        <dbReference type="EMBL" id="ABC64092.1"/>
    </source>
</evidence>
<protein>
    <recommendedName>
        <fullName evidence="5">Lipoprotein</fullName>
    </recommendedName>
</protein>
<dbReference type="PROSITE" id="PS51257">
    <property type="entry name" value="PROKAR_LIPOPROTEIN"/>
    <property type="match status" value="1"/>
</dbReference>
<feature type="signal peptide" evidence="2">
    <location>
        <begin position="1"/>
        <end position="18"/>
    </location>
</feature>
<dbReference type="HOGENOM" id="CLU_1552944_0_0_5"/>
<dbReference type="RefSeq" id="WP_011414919.1">
    <property type="nucleotide sequence ID" value="NC_007722.1"/>
</dbReference>
<gene>
    <name evidence="3" type="ordered locus">ELI_10000</name>
</gene>
<sequence length="172" mass="18432">MKPASFFILLALAIAGCAGEQSGEPEDTSPDAAMPVEPDGGIGDGATPLNEATPAGFERSIPQAVRGQWREDDLGRAPTAEDCDQTSATRQNFGKVLRVRADGFSLFEQGGRLIEVHNRTDTMIDATFDTTYADTPTQARLDLALQADGTLAINRDDGDGRLSVTQYRKCPE</sequence>
<organism evidence="3 4">
    <name type="scientific">Erythrobacter litoralis (strain HTCC2594)</name>
    <dbReference type="NCBI Taxonomy" id="314225"/>
    <lineage>
        <taxon>Bacteria</taxon>
        <taxon>Pseudomonadati</taxon>
        <taxon>Pseudomonadota</taxon>
        <taxon>Alphaproteobacteria</taxon>
        <taxon>Sphingomonadales</taxon>
        <taxon>Erythrobacteraceae</taxon>
        <taxon>Erythrobacter/Porphyrobacter group</taxon>
        <taxon>Erythrobacter</taxon>
    </lineage>
</organism>
<accession>Q2N899</accession>
<dbReference type="eggNOG" id="ENOG5032I69">
    <property type="taxonomic scope" value="Bacteria"/>
</dbReference>
<evidence type="ECO:0000313" key="4">
    <source>
        <dbReference type="Proteomes" id="UP000008808"/>
    </source>
</evidence>
<proteinExistence type="predicted"/>